<evidence type="ECO:0000256" key="1">
    <source>
        <dbReference type="ARBA" id="ARBA00023125"/>
    </source>
</evidence>
<dbReference type="STRING" id="425514.SAMN05443550_113128"/>
<feature type="domain" description="Recombinase zinc beta ribbon" evidence="5">
    <location>
        <begin position="72"/>
        <end position="115"/>
    </location>
</feature>
<keyword evidence="7" id="KW-1185">Reference proteome</keyword>
<dbReference type="AlphaFoldDB" id="A0A1H4H5V4"/>
<dbReference type="Proteomes" id="UP000198850">
    <property type="component" value="Unassembled WGS sequence"/>
</dbReference>
<evidence type="ECO:0000259" key="5">
    <source>
        <dbReference type="Pfam" id="PF13408"/>
    </source>
</evidence>
<name>A0A1H4H5V4_9SPHI</name>
<dbReference type="Pfam" id="PF07508">
    <property type="entry name" value="Recombinase"/>
    <property type="match status" value="1"/>
</dbReference>
<dbReference type="Gene3D" id="3.90.1750.20">
    <property type="entry name" value="Putative Large Serine Recombinase, Chain B, Domain 2"/>
    <property type="match status" value="1"/>
</dbReference>
<dbReference type="RefSeq" id="WP_090559603.1">
    <property type="nucleotide sequence ID" value="NZ_FNRA01000013.1"/>
</dbReference>
<reference evidence="6 7" key="1">
    <citation type="submission" date="2016-10" db="EMBL/GenBank/DDBJ databases">
        <authorList>
            <person name="de Groot N.N."/>
        </authorList>
    </citation>
    <scope>NUCLEOTIDE SEQUENCE [LARGE SCALE GENOMIC DNA]</scope>
    <source>
        <strain evidence="6 7">DSM 19033</strain>
    </source>
</reference>
<dbReference type="OrthoDB" id="9815006at2"/>
<protein>
    <submittedName>
        <fullName evidence="6">Recombinase</fullName>
    </submittedName>
</protein>
<evidence type="ECO:0000313" key="7">
    <source>
        <dbReference type="Proteomes" id="UP000198850"/>
    </source>
</evidence>
<feature type="coiled-coil region" evidence="3">
    <location>
        <begin position="181"/>
        <end position="215"/>
    </location>
</feature>
<dbReference type="GO" id="GO:0000150">
    <property type="term" value="F:DNA strand exchange activity"/>
    <property type="evidence" value="ECO:0007669"/>
    <property type="project" value="InterPro"/>
</dbReference>
<gene>
    <name evidence="6" type="ORF">SAMN05443550_113128</name>
</gene>
<keyword evidence="1" id="KW-0238">DNA-binding</keyword>
<dbReference type="EMBL" id="FNRA01000013">
    <property type="protein sequence ID" value="SEB17011.1"/>
    <property type="molecule type" value="Genomic_DNA"/>
</dbReference>
<dbReference type="GO" id="GO:0003677">
    <property type="term" value="F:DNA binding"/>
    <property type="evidence" value="ECO:0007669"/>
    <property type="project" value="UniProtKB-KW"/>
</dbReference>
<dbReference type="InterPro" id="IPR038109">
    <property type="entry name" value="DNA_bind_recomb_sf"/>
</dbReference>
<dbReference type="InterPro" id="IPR011109">
    <property type="entry name" value="DNA_bind_recombinase_dom"/>
</dbReference>
<sequence>MKCSRNSFWTSIRNSVYCGKIIIPPSEDTELNLVEGIHQPIISEDLFWDVQDVLNGKKKIQGVKIATPLNLPLRGFMYCPECKRTLTGSASKGRPGYYYYHCKSPCRVRFSADVINKEFESELRRFVPKPGRAELFKQIVCDIINNKTFEADKNRGIAAITEQQNLLTRSRTLLLQEDIDISDYKIMKANADEKILKLEAELKKIKNEASNAMDLNDLVNKTLENLKNIDKLYKMADIEGKRRIIGSIYPEKWTIKENKGRTDKVNFAVLLIYQINNGLWHKKPE</sequence>
<proteinExistence type="predicted"/>
<keyword evidence="3" id="KW-0175">Coiled coil</keyword>
<evidence type="ECO:0000313" key="6">
    <source>
        <dbReference type="EMBL" id="SEB17011.1"/>
    </source>
</evidence>
<keyword evidence="2" id="KW-0233">DNA recombination</keyword>
<evidence type="ECO:0000259" key="4">
    <source>
        <dbReference type="Pfam" id="PF07508"/>
    </source>
</evidence>
<dbReference type="InterPro" id="IPR050639">
    <property type="entry name" value="SSR_resolvase"/>
</dbReference>
<accession>A0A1H4H5V4</accession>
<feature type="domain" description="Recombinase" evidence="4">
    <location>
        <begin position="3"/>
        <end position="55"/>
    </location>
</feature>
<evidence type="ECO:0000256" key="2">
    <source>
        <dbReference type="ARBA" id="ARBA00023172"/>
    </source>
</evidence>
<dbReference type="PANTHER" id="PTHR30461">
    <property type="entry name" value="DNA-INVERTASE FROM LAMBDOID PROPHAGE"/>
    <property type="match status" value="1"/>
</dbReference>
<evidence type="ECO:0000256" key="3">
    <source>
        <dbReference type="SAM" id="Coils"/>
    </source>
</evidence>
<dbReference type="PANTHER" id="PTHR30461:SF2">
    <property type="entry name" value="SERINE RECOMBINASE PINE-RELATED"/>
    <property type="match status" value="1"/>
</dbReference>
<dbReference type="Pfam" id="PF13408">
    <property type="entry name" value="Zn_ribbon_recom"/>
    <property type="match status" value="1"/>
</dbReference>
<dbReference type="InterPro" id="IPR025827">
    <property type="entry name" value="Zn_ribbon_recom_dom"/>
</dbReference>
<organism evidence="6 7">
    <name type="scientific">Pedobacter hartonius</name>
    <dbReference type="NCBI Taxonomy" id="425514"/>
    <lineage>
        <taxon>Bacteria</taxon>
        <taxon>Pseudomonadati</taxon>
        <taxon>Bacteroidota</taxon>
        <taxon>Sphingobacteriia</taxon>
        <taxon>Sphingobacteriales</taxon>
        <taxon>Sphingobacteriaceae</taxon>
        <taxon>Pedobacter</taxon>
    </lineage>
</organism>